<comment type="similarity">
    <text evidence="1 8 9 10">Belongs to the TRAFAC class TrmE-Era-EngA-EngB-Septin-like GTPase superfamily. EngA (Der) GTPase family.</text>
</comment>
<dbReference type="STRING" id="1817895.AUJ95_02340"/>
<dbReference type="GO" id="GO:0005525">
    <property type="term" value="F:GTP binding"/>
    <property type="evidence" value="ECO:0007669"/>
    <property type="project" value="UniProtKB-UniRule"/>
</dbReference>
<evidence type="ECO:0000256" key="1">
    <source>
        <dbReference type="ARBA" id="ARBA00008279"/>
    </source>
</evidence>
<dbReference type="PROSITE" id="PS51712">
    <property type="entry name" value="G_ENGA"/>
    <property type="match status" value="2"/>
</dbReference>
<dbReference type="CDD" id="cd01894">
    <property type="entry name" value="EngA1"/>
    <property type="match status" value="1"/>
</dbReference>
<dbReference type="FunFam" id="3.40.50.300:FF:000057">
    <property type="entry name" value="GTPase Der"/>
    <property type="match status" value="1"/>
</dbReference>
<dbReference type="InterPro" id="IPR027417">
    <property type="entry name" value="P-loop_NTPase"/>
</dbReference>
<dbReference type="InterPro" id="IPR006073">
    <property type="entry name" value="GTP-bd"/>
</dbReference>
<feature type="domain" description="EngA-type G" evidence="11">
    <location>
        <begin position="4"/>
        <end position="169"/>
    </location>
</feature>
<feature type="domain" description="EngA-type G" evidence="11">
    <location>
        <begin position="187"/>
        <end position="365"/>
    </location>
</feature>
<dbReference type="EMBL" id="MNYI01000065">
    <property type="protein sequence ID" value="OIP41947.1"/>
    <property type="molecule type" value="Genomic_DNA"/>
</dbReference>
<dbReference type="CDD" id="cd01895">
    <property type="entry name" value="EngA2"/>
    <property type="match status" value="1"/>
</dbReference>
<dbReference type="InterPro" id="IPR005225">
    <property type="entry name" value="Small_GTP-bd"/>
</dbReference>
<comment type="function">
    <text evidence="8 10">GTPase that plays an essential role in the late steps of ribosome biogenesis.</text>
</comment>
<feature type="binding site" evidence="8">
    <location>
        <begin position="240"/>
        <end position="244"/>
    </location>
    <ligand>
        <name>GTP</name>
        <dbReference type="ChEBI" id="CHEBI:37565"/>
        <label>2</label>
    </ligand>
</feature>
<comment type="subunit">
    <text evidence="8">Associates with the 50S ribosomal subunit.</text>
</comment>
<reference evidence="12 13" key="1">
    <citation type="journal article" date="2016" name="Environ. Microbiol.">
        <title>Genomic resolution of a cold subsurface aquifer community provides metabolic insights for novel microbes adapted to high CO concentrations.</title>
        <authorList>
            <person name="Probst A.J."/>
            <person name="Castelle C.J."/>
            <person name="Singh A."/>
            <person name="Brown C.T."/>
            <person name="Anantharaman K."/>
            <person name="Sharon I."/>
            <person name="Hug L.A."/>
            <person name="Burstein D."/>
            <person name="Emerson J.B."/>
            <person name="Thomas B.C."/>
            <person name="Banfield J.F."/>
        </authorList>
    </citation>
    <scope>NUCLEOTIDE SEQUENCE [LARGE SCALE GENOMIC DNA]</scope>
    <source>
        <strain evidence="12">CG2_30_40_21</strain>
    </source>
</reference>
<gene>
    <name evidence="8" type="primary">der</name>
    <name evidence="12" type="ORF">AUJ95_02340</name>
</gene>
<dbReference type="FunFam" id="3.40.50.300:FF:000040">
    <property type="entry name" value="GTPase Der"/>
    <property type="match status" value="1"/>
</dbReference>
<dbReference type="SUPFAM" id="SSF52540">
    <property type="entry name" value="P-loop containing nucleoside triphosphate hydrolases"/>
    <property type="match status" value="2"/>
</dbReference>
<dbReference type="PANTHER" id="PTHR43834">
    <property type="entry name" value="GTPASE DER"/>
    <property type="match status" value="1"/>
</dbReference>
<feature type="binding site" evidence="8">
    <location>
        <begin position="10"/>
        <end position="17"/>
    </location>
    <ligand>
        <name>GTP</name>
        <dbReference type="ChEBI" id="CHEBI:37565"/>
        <label>1</label>
    </ligand>
</feature>
<dbReference type="Pfam" id="PF01926">
    <property type="entry name" value="MMR_HSR1"/>
    <property type="match status" value="2"/>
</dbReference>
<dbReference type="GO" id="GO:0042254">
    <property type="term" value="P:ribosome biogenesis"/>
    <property type="evidence" value="ECO:0007669"/>
    <property type="project" value="UniProtKB-KW"/>
</dbReference>
<dbReference type="InterPro" id="IPR015946">
    <property type="entry name" value="KH_dom-like_a/b"/>
</dbReference>
<evidence type="ECO:0000313" key="12">
    <source>
        <dbReference type="EMBL" id="OIP41947.1"/>
    </source>
</evidence>
<keyword evidence="3 8" id="KW-0690">Ribosome biogenesis</keyword>
<evidence type="ECO:0000256" key="7">
    <source>
        <dbReference type="ARBA" id="ARBA00032345"/>
    </source>
</evidence>
<dbReference type="NCBIfam" id="TIGR00231">
    <property type="entry name" value="small_GTP"/>
    <property type="match status" value="2"/>
</dbReference>
<feature type="binding site" evidence="8">
    <location>
        <begin position="57"/>
        <end position="61"/>
    </location>
    <ligand>
        <name>GTP</name>
        <dbReference type="ChEBI" id="CHEBI:37565"/>
        <label>1</label>
    </ligand>
</feature>
<evidence type="ECO:0000256" key="2">
    <source>
        <dbReference type="ARBA" id="ARBA00020953"/>
    </source>
</evidence>
<dbReference type="GO" id="GO:0043022">
    <property type="term" value="F:ribosome binding"/>
    <property type="evidence" value="ECO:0007669"/>
    <property type="project" value="TreeGrafter"/>
</dbReference>
<evidence type="ECO:0000256" key="5">
    <source>
        <dbReference type="ARBA" id="ARBA00022741"/>
    </source>
</evidence>
<keyword evidence="6 8" id="KW-0342">GTP-binding</keyword>
<dbReference type="Pfam" id="PF14714">
    <property type="entry name" value="KH_dom-like"/>
    <property type="match status" value="1"/>
</dbReference>
<dbReference type="FunFam" id="3.30.300.20:FF:000004">
    <property type="entry name" value="GTPase Der"/>
    <property type="match status" value="1"/>
</dbReference>
<accession>A0A1J5E2V3</accession>
<evidence type="ECO:0000256" key="9">
    <source>
        <dbReference type="PROSITE-ProRule" id="PRU01049"/>
    </source>
</evidence>
<dbReference type="AlphaFoldDB" id="A0A1J5E2V3"/>
<evidence type="ECO:0000259" key="11">
    <source>
        <dbReference type="PROSITE" id="PS51712"/>
    </source>
</evidence>
<name>A0A1J5E2V3_9BACT</name>
<evidence type="ECO:0000256" key="3">
    <source>
        <dbReference type="ARBA" id="ARBA00022517"/>
    </source>
</evidence>
<evidence type="ECO:0000256" key="4">
    <source>
        <dbReference type="ARBA" id="ARBA00022737"/>
    </source>
</evidence>
<feature type="binding site" evidence="8">
    <location>
        <begin position="305"/>
        <end position="308"/>
    </location>
    <ligand>
        <name>GTP</name>
        <dbReference type="ChEBI" id="CHEBI:37565"/>
        <label>2</label>
    </ligand>
</feature>
<keyword evidence="4 10" id="KW-0677">Repeat</keyword>
<dbReference type="Gene3D" id="3.30.300.20">
    <property type="match status" value="1"/>
</dbReference>
<dbReference type="Proteomes" id="UP000183085">
    <property type="component" value="Unassembled WGS sequence"/>
</dbReference>
<dbReference type="InterPro" id="IPR032859">
    <property type="entry name" value="KH_dom-like"/>
</dbReference>
<dbReference type="InterPro" id="IPR016484">
    <property type="entry name" value="GTPase_Der"/>
</dbReference>
<evidence type="ECO:0000256" key="8">
    <source>
        <dbReference type="HAMAP-Rule" id="MF_00195"/>
    </source>
</evidence>
<proteinExistence type="inferred from homology"/>
<dbReference type="HAMAP" id="MF_00195">
    <property type="entry name" value="GTPase_Der"/>
    <property type="match status" value="1"/>
</dbReference>
<dbReference type="InterPro" id="IPR031166">
    <property type="entry name" value="G_ENGA"/>
</dbReference>
<keyword evidence="5 8" id="KW-0547">Nucleotide-binding</keyword>
<dbReference type="NCBIfam" id="TIGR03594">
    <property type="entry name" value="GTPase_EngA"/>
    <property type="match status" value="1"/>
</dbReference>
<comment type="caution">
    <text evidence="12">The sequence shown here is derived from an EMBL/GenBank/DDBJ whole genome shotgun (WGS) entry which is preliminary data.</text>
</comment>
<feature type="binding site" evidence="8">
    <location>
        <begin position="120"/>
        <end position="123"/>
    </location>
    <ligand>
        <name>GTP</name>
        <dbReference type="ChEBI" id="CHEBI:37565"/>
        <label>1</label>
    </ligand>
</feature>
<organism evidence="12 13">
    <name type="scientific">Candidatus Desantisbacteria bacterium CG2_30_40_21</name>
    <dbReference type="NCBI Taxonomy" id="1817895"/>
    <lineage>
        <taxon>Bacteria</taxon>
        <taxon>Candidatus Desantisiibacteriota</taxon>
    </lineage>
</organism>
<feature type="binding site" evidence="8">
    <location>
        <begin position="193"/>
        <end position="200"/>
    </location>
    <ligand>
        <name>GTP</name>
        <dbReference type="ChEBI" id="CHEBI:37565"/>
        <label>2</label>
    </ligand>
</feature>
<dbReference type="Gene3D" id="3.40.50.300">
    <property type="entry name" value="P-loop containing nucleotide triphosphate hydrolases"/>
    <property type="match status" value="2"/>
</dbReference>
<evidence type="ECO:0000313" key="13">
    <source>
        <dbReference type="Proteomes" id="UP000183085"/>
    </source>
</evidence>
<protein>
    <recommendedName>
        <fullName evidence="2 8">GTPase Der</fullName>
    </recommendedName>
    <alternativeName>
        <fullName evidence="7 8">GTP-binding protein EngA</fullName>
    </alternativeName>
</protein>
<sequence length="449" mass="50387">MNKPVVAIVGRPNVGKSTLFNRMSSTRQAIVHPTPGVTRDRNYIEVSWSGIEFVLIDTGGIEVNSHDSLLQGIRYQAEMAIKEAAVIVFLCDGQDGVATQDIEVSRMLHKTFQPIILVVNKVDNILREPEFISEFYRLGMGNPIAISSIHGLNINTLLDEIISHLPQYKEISPIDEDTKDERKKNQIAVAIVGKPNVGKSSLINTILGEERMLVDNVPGTTRDTIDTLITWNDKEMILIDTAGIRKKAKIEEDVEKSSVLRALAAVKRSTVSVLTIDCNEGLTEQDQKILSKIEERGCGCIIAINKWDTRPLDEETETLREAYANFIREQIPYLVFVQVIFTSALKNQGITRLLNLIESTAQKHRKLISTGKLNRAIEKACEEIQPPTIKGKQLKIRYATQVKAGPPIFSLFVNQQTLFTPAYSKYLMKKLREEFGFEGVPIKFAVKQK</sequence>
<evidence type="ECO:0000256" key="10">
    <source>
        <dbReference type="RuleBase" id="RU004481"/>
    </source>
</evidence>
<dbReference type="PANTHER" id="PTHR43834:SF6">
    <property type="entry name" value="GTPASE DER"/>
    <property type="match status" value="1"/>
</dbReference>
<evidence type="ECO:0000256" key="6">
    <source>
        <dbReference type="ARBA" id="ARBA00023134"/>
    </source>
</evidence>
<dbReference type="PIRSF" id="PIRSF006485">
    <property type="entry name" value="GTP-binding_EngA"/>
    <property type="match status" value="1"/>
</dbReference>
<dbReference type="PRINTS" id="PR00326">
    <property type="entry name" value="GTP1OBG"/>
</dbReference>